<dbReference type="InterPro" id="IPR009080">
    <property type="entry name" value="tRNAsynth_Ia_anticodon-bd"/>
</dbReference>
<dbReference type="HAMAP" id="MF_00041">
    <property type="entry name" value="Cys_tRNA_synth"/>
    <property type="match status" value="1"/>
</dbReference>
<dbReference type="GO" id="GO:0006423">
    <property type="term" value="P:cysteinyl-tRNA aminoacylation"/>
    <property type="evidence" value="ECO:0007669"/>
    <property type="project" value="UniProtKB-UniRule"/>
</dbReference>
<dbReference type="AlphaFoldDB" id="A0A1G1WIZ1"/>
<dbReference type="CDD" id="cd00672">
    <property type="entry name" value="CysRS_core"/>
    <property type="match status" value="1"/>
</dbReference>
<dbReference type="SUPFAM" id="SSF52374">
    <property type="entry name" value="Nucleotidylyl transferase"/>
    <property type="match status" value="1"/>
</dbReference>
<dbReference type="PRINTS" id="PR00983">
    <property type="entry name" value="TRNASYNTHCYS"/>
</dbReference>
<comment type="caution">
    <text evidence="9">Lacks conserved residue(s) required for the propagation of feature annotation.</text>
</comment>
<evidence type="ECO:0000259" key="10">
    <source>
        <dbReference type="Pfam" id="PF01406"/>
    </source>
</evidence>
<feature type="binding site" evidence="9">
    <location>
        <position position="30"/>
    </location>
    <ligand>
        <name>Zn(2+)</name>
        <dbReference type="ChEBI" id="CHEBI:29105"/>
    </ligand>
</feature>
<dbReference type="GO" id="GO:0005524">
    <property type="term" value="F:ATP binding"/>
    <property type="evidence" value="ECO:0007669"/>
    <property type="project" value="UniProtKB-UniRule"/>
</dbReference>
<feature type="binding site" evidence="9">
    <location>
        <position position="274"/>
    </location>
    <ligand>
        <name>Zn(2+)</name>
        <dbReference type="ChEBI" id="CHEBI:29105"/>
    </ligand>
</feature>
<keyword evidence="4 9" id="KW-0547">Nucleotide-binding</keyword>
<dbReference type="PANTHER" id="PTHR10890">
    <property type="entry name" value="CYSTEINYL-TRNA SYNTHETASE"/>
    <property type="match status" value="1"/>
</dbReference>
<dbReference type="GO" id="GO:0008270">
    <property type="term" value="F:zinc ion binding"/>
    <property type="evidence" value="ECO:0007669"/>
    <property type="project" value="UniProtKB-UniRule"/>
</dbReference>
<comment type="cofactor">
    <cofactor evidence="9">
        <name>Zn(2+)</name>
        <dbReference type="ChEBI" id="CHEBI:29105"/>
    </cofactor>
    <text evidence="9">Binds 1 zinc ion per subunit.</text>
</comment>
<proteinExistence type="inferred from homology"/>
<keyword evidence="3 9" id="KW-0479">Metal-binding</keyword>
<keyword evidence="2 9" id="KW-0436">Ligase</keyword>
<gene>
    <name evidence="9" type="primary">cysS</name>
    <name evidence="11" type="ORF">A2Z11_02750</name>
</gene>
<feature type="binding site" evidence="9">
    <location>
        <position position="278"/>
    </location>
    <ligand>
        <name>Zn(2+)</name>
        <dbReference type="ChEBI" id="CHEBI:29105"/>
    </ligand>
</feature>
<comment type="caution">
    <text evidence="11">The sequence shown here is derived from an EMBL/GenBank/DDBJ whole genome shotgun (WGS) entry which is preliminary data.</text>
</comment>
<keyword evidence="7 9" id="KW-0648">Protein biosynthesis</keyword>
<dbReference type="Proteomes" id="UP000176389">
    <property type="component" value="Unassembled WGS sequence"/>
</dbReference>
<dbReference type="STRING" id="1802596.A2Z11_02750"/>
<evidence type="ECO:0000313" key="11">
    <source>
        <dbReference type="EMBL" id="OGY27177.1"/>
    </source>
</evidence>
<comment type="catalytic activity">
    <reaction evidence="9">
        <text>tRNA(Cys) + L-cysteine + ATP = L-cysteinyl-tRNA(Cys) + AMP + diphosphate</text>
        <dbReference type="Rhea" id="RHEA:17773"/>
        <dbReference type="Rhea" id="RHEA-COMP:9661"/>
        <dbReference type="Rhea" id="RHEA-COMP:9679"/>
        <dbReference type="ChEBI" id="CHEBI:30616"/>
        <dbReference type="ChEBI" id="CHEBI:33019"/>
        <dbReference type="ChEBI" id="CHEBI:35235"/>
        <dbReference type="ChEBI" id="CHEBI:78442"/>
        <dbReference type="ChEBI" id="CHEBI:78517"/>
        <dbReference type="ChEBI" id="CHEBI:456215"/>
        <dbReference type="EC" id="6.1.1.16"/>
    </reaction>
</comment>
<comment type="subcellular location">
    <subcellularLocation>
        <location evidence="9">Cytoplasm</location>
    </subcellularLocation>
</comment>
<evidence type="ECO:0000256" key="3">
    <source>
        <dbReference type="ARBA" id="ARBA00022723"/>
    </source>
</evidence>
<keyword evidence="8 9" id="KW-0030">Aminoacyl-tRNA synthetase</keyword>
<dbReference type="InterPro" id="IPR015803">
    <property type="entry name" value="Cys-tRNA-ligase"/>
</dbReference>
<evidence type="ECO:0000256" key="7">
    <source>
        <dbReference type="ARBA" id="ARBA00022917"/>
    </source>
</evidence>
<feature type="short sequence motif" description="'HIGH' region" evidence="9">
    <location>
        <begin position="32"/>
        <end position="42"/>
    </location>
</feature>
<dbReference type="PANTHER" id="PTHR10890:SF3">
    <property type="entry name" value="CYSTEINE--TRNA LIGASE, CYTOPLASMIC"/>
    <property type="match status" value="1"/>
</dbReference>
<keyword evidence="5 9" id="KW-0862">Zinc</keyword>
<evidence type="ECO:0000256" key="2">
    <source>
        <dbReference type="ARBA" id="ARBA00022598"/>
    </source>
</evidence>
<feature type="domain" description="tRNA synthetases class I catalytic" evidence="10">
    <location>
        <begin position="17"/>
        <end position="351"/>
    </location>
</feature>
<organism evidence="11 12">
    <name type="scientific">Candidatus Woykebacteria bacterium RBG_16_43_9</name>
    <dbReference type="NCBI Taxonomy" id="1802596"/>
    <lineage>
        <taxon>Bacteria</taxon>
        <taxon>Candidatus Woykeibacteriota</taxon>
    </lineage>
</organism>
<evidence type="ECO:0000256" key="9">
    <source>
        <dbReference type="HAMAP-Rule" id="MF_00041"/>
    </source>
</evidence>
<keyword evidence="6 9" id="KW-0067">ATP-binding</keyword>
<dbReference type="GO" id="GO:0004817">
    <property type="term" value="F:cysteine-tRNA ligase activity"/>
    <property type="evidence" value="ECO:0007669"/>
    <property type="project" value="UniProtKB-UniRule"/>
</dbReference>
<dbReference type="InterPro" id="IPR032678">
    <property type="entry name" value="tRNA-synt_1_cat_dom"/>
</dbReference>
<evidence type="ECO:0000256" key="1">
    <source>
        <dbReference type="ARBA" id="ARBA00011245"/>
    </source>
</evidence>
<evidence type="ECO:0000313" key="12">
    <source>
        <dbReference type="Proteomes" id="UP000176389"/>
    </source>
</evidence>
<dbReference type="EC" id="6.1.1.16" evidence="9"/>
<evidence type="ECO:0000256" key="6">
    <source>
        <dbReference type="ARBA" id="ARBA00022840"/>
    </source>
</evidence>
<sequence length="492" mass="55772">MVDIFLTNTLTRKKEKFVPIEKGKVGIYSCGPTVYRDIHIGNLRTYLAADILKRVFVHNGYKVKHIKNITDVGHMRTDEGQGQAFDPIIIEALEQGKTPQQIAETYTNKFFEDEKSLNILPADTFPKATEHIKEMIALTKTLIDKGYAYVTDGTVLDAEGGAERENTEKLKVSKYGTVYFNVKKFTDYGHLSGNTLNKMGKLLEAVRVATETDKKDSADFALWKKAEKERNLKWESPWGEGFPGWHIECSAMSMKYLGNHFDIHTGGEDNIFPHHEDEIAQSEAATGKKFVNYWIHAGFLLVDGKKMARREGNVYTVSNIVEKGFNPLAFRYLCLTAHYRSRLNFTWKSLGAAAIALNNLYREVTGYATADVPKVGCAEYEQRFLEGINDDMDTPTALSIVQELVSSNYPPSAKLKSLFKFDQVLGLDLEKVATEAAKVPDKVKKLVNEREKAREEKDFARSDELRKRIKEEGYEVVDTKKGPKLKRILKKL</sequence>
<evidence type="ECO:0000256" key="5">
    <source>
        <dbReference type="ARBA" id="ARBA00022833"/>
    </source>
</evidence>
<dbReference type="InterPro" id="IPR024909">
    <property type="entry name" value="Cys-tRNA/MSH_ligase"/>
</dbReference>
<dbReference type="Gene3D" id="1.20.120.640">
    <property type="entry name" value="Anticodon-binding domain of a subclass of class I aminoacyl-tRNA synthetases"/>
    <property type="match status" value="1"/>
</dbReference>
<keyword evidence="9" id="KW-0963">Cytoplasm</keyword>
<dbReference type="SUPFAM" id="SSF47323">
    <property type="entry name" value="Anticodon-binding domain of a subclass of class I aminoacyl-tRNA synthetases"/>
    <property type="match status" value="1"/>
</dbReference>
<dbReference type="Gene3D" id="3.40.50.620">
    <property type="entry name" value="HUPs"/>
    <property type="match status" value="1"/>
</dbReference>
<accession>A0A1G1WIZ1</accession>
<dbReference type="EMBL" id="MHCS01000001">
    <property type="protein sequence ID" value="OGY27177.1"/>
    <property type="molecule type" value="Genomic_DNA"/>
</dbReference>
<feature type="binding site" evidence="9">
    <location>
        <position position="249"/>
    </location>
    <ligand>
        <name>Zn(2+)</name>
        <dbReference type="ChEBI" id="CHEBI:29105"/>
    </ligand>
</feature>
<comment type="similarity">
    <text evidence="9">Belongs to the class-I aminoacyl-tRNA synthetase family.</text>
</comment>
<protein>
    <recommendedName>
        <fullName evidence="9">Cysteine--tRNA ligase</fullName>
        <ecNumber evidence="9">6.1.1.16</ecNumber>
    </recommendedName>
    <alternativeName>
        <fullName evidence="9">Cysteinyl-tRNA synthetase</fullName>
        <shortName evidence="9">CysRS</shortName>
    </alternativeName>
</protein>
<evidence type="ECO:0000256" key="8">
    <source>
        <dbReference type="ARBA" id="ARBA00023146"/>
    </source>
</evidence>
<name>A0A1G1WIZ1_9BACT</name>
<dbReference type="Pfam" id="PF01406">
    <property type="entry name" value="tRNA-synt_1e"/>
    <property type="match status" value="1"/>
</dbReference>
<evidence type="ECO:0000256" key="4">
    <source>
        <dbReference type="ARBA" id="ARBA00022741"/>
    </source>
</evidence>
<reference evidence="11 12" key="1">
    <citation type="journal article" date="2016" name="Nat. Commun.">
        <title>Thousands of microbial genomes shed light on interconnected biogeochemical processes in an aquifer system.</title>
        <authorList>
            <person name="Anantharaman K."/>
            <person name="Brown C.T."/>
            <person name="Hug L.A."/>
            <person name="Sharon I."/>
            <person name="Castelle C.J."/>
            <person name="Probst A.J."/>
            <person name="Thomas B.C."/>
            <person name="Singh A."/>
            <person name="Wilkins M.J."/>
            <person name="Karaoz U."/>
            <person name="Brodie E.L."/>
            <person name="Williams K.H."/>
            <person name="Hubbard S.S."/>
            <person name="Banfield J.F."/>
        </authorList>
    </citation>
    <scope>NUCLEOTIDE SEQUENCE [LARGE SCALE GENOMIC DNA]</scope>
</reference>
<dbReference type="GO" id="GO:0005829">
    <property type="term" value="C:cytosol"/>
    <property type="evidence" value="ECO:0007669"/>
    <property type="project" value="TreeGrafter"/>
</dbReference>
<comment type="subunit">
    <text evidence="1 9">Monomer.</text>
</comment>
<dbReference type="InterPro" id="IPR014729">
    <property type="entry name" value="Rossmann-like_a/b/a_fold"/>
</dbReference>